<proteinExistence type="predicted"/>
<dbReference type="PANTHER" id="PTHR40630">
    <property type="entry name" value="POSSIBLE DNA-BINDING PROTEIN"/>
    <property type="match status" value="1"/>
</dbReference>
<accession>A0A239M151</accession>
<evidence type="ECO:0008006" key="4">
    <source>
        <dbReference type="Google" id="ProtNLM"/>
    </source>
</evidence>
<dbReference type="OrthoDB" id="513524at2"/>
<feature type="region of interest" description="Disordered" evidence="1">
    <location>
        <begin position="37"/>
        <end position="58"/>
    </location>
</feature>
<evidence type="ECO:0000313" key="2">
    <source>
        <dbReference type="EMBL" id="SNT36355.1"/>
    </source>
</evidence>
<evidence type="ECO:0000313" key="3">
    <source>
        <dbReference type="Proteomes" id="UP000198284"/>
    </source>
</evidence>
<dbReference type="Proteomes" id="UP000198284">
    <property type="component" value="Unassembled WGS sequence"/>
</dbReference>
<dbReference type="Pfam" id="PF11338">
    <property type="entry name" value="DUF3140"/>
    <property type="match status" value="1"/>
</dbReference>
<dbReference type="InterPro" id="IPR021487">
    <property type="entry name" value="DUF3140"/>
</dbReference>
<dbReference type="PANTHER" id="PTHR40630:SF1">
    <property type="entry name" value="DNA-BINDING PROTEIN"/>
    <property type="match status" value="1"/>
</dbReference>
<sequence length="120" mass="13935">MTKHTTHEDQHAARQETIAEFRQAVNMTPAQLEKWLDSEESKRVGQKQGDHESVGHRSGRRIIDLLHRRAQDLSEDDIAHMRKVVGYIHRHLAQGPSKSDPATSDWRYSLMNWGHDPQKH</sequence>
<dbReference type="EMBL" id="FZOT01000029">
    <property type="protein sequence ID" value="SNT36355.1"/>
    <property type="molecule type" value="Genomic_DNA"/>
</dbReference>
<dbReference type="AlphaFoldDB" id="A0A239M151"/>
<reference evidence="2 3" key="1">
    <citation type="submission" date="2017-06" db="EMBL/GenBank/DDBJ databases">
        <authorList>
            <person name="Kim H.J."/>
            <person name="Triplett B.A."/>
        </authorList>
    </citation>
    <scope>NUCLEOTIDE SEQUENCE [LARGE SCALE GENOMIC DNA]</scope>
    <source>
        <strain evidence="2 3">U15</strain>
    </source>
</reference>
<gene>
    <name evidence="2" type="ORF">SAMN06265795_12929</name>
</gene>
<protein>
    <recommendedName>
        <fullName evidence="4">DNA-binding protein</fullName>
    </recommendedName>
</protein>
<dbReference type="RefSeq" id="WP_089401764.1">
    <property type="nucleotide sequence ID" value="NZ_FZOT01000029.1"/>
</dbReference>
<organism evidence="2 3">
    <name type="scientific">Noviherbaspirillum humi</name>
    <dbReference type="NCBI Taxonomy" id="1688639"/>
    <lineage>
        <taxon>Bacteria</taxon>
        <taxon>Pseudomonadati</taxon>
        <taxon>Pseudomonadota</taxon>
        <taxon>Betaproteobacteria</taxon>
        <taxon>Burkholderiales</taxon>
        <taxon>Oxalobacteraceae</taxon>
        <taxon>Noviherbaspirillum</taxon>
    </lineage>
</organism>
<keyword evidence="3" id="KW-1185">Reference proteome</keyword>
<evidence type="ECO:0000256" key="1">
    <source>
        <dbReference type="SAM" id="MobiDB-lite"/>
    </source>
</evidence>
<name>A0A239M151_9BURK</name>